<protein>
    <recommendedName>
        <fullName evidence="4">TspO/MBR family protein</fullName>
    </recommendedName>
</protein>
<keyword evidence="1" id="KW-1133">Transmembrane helix</keyword>
<evidence type="ECO:0008006" key="4">
    <source>
        <dbReference type="Google" id="ProtNLM"/>
    </source>
</evidence>
<name>A0A1E3GVV3_9GAMM</name>
<feature type="transmembrane region" description="Helical" evidence="1">
    <location>
        <begin position="53"/>
        <end position="73"/>
    </location>
</feature>
<accession>A0A1E3GVV3</accession>
<gene>
    <name evidence="2" type="ORF">A9E74_00180</name>
</gene>
<keyword evidence="1" id="KW-0472">Membrane</keyword>
<keyword evidence="1" id="KW-0812">Transmembrane</keyword>
<sequence>MATGDTMKKYRLDTVLSVTAIIGLSINIALNLYAYLHIDPVSSSPLEEGWWSIWLPSYLVWMSFLTIASFIGVNRKD</sequence>
<keyword evidence="3" id="KW-1185">Reference proteome</keyword>
<evidence type="ECO:0000256" key="1">
    <source>
        <dbReference type="SAM" id="Phobius"/>
    </source>
</evidence>
<dbReference type="EMBL" id="MCRI01000001">
    <property type="protein sequence ID" value="ODN68208.1"/>
    <property type="molecule type" value="Genomic_DNA"/>
</dbReference>
<feature type="transmembrane region" description="Helical" evidence="1">
    <location>
        <begin position="12"/>
        <end position="33"/>
    </location>
</feature>
<evidence type="ECO:0000313" key="2">
    <source>
        <dbReference type="EMBL" id="ODN68208.1"/>
    </source>
</evidence>
<organism evidence="2 3">
    <name type="scientific">Methylophaga muralis</name>
    <dbReference type="NCBI Taxonomy" id="291169"/>
    <lineage>
        <taxon>Bacteria</taxon>
        <taxon>Pseudomonadati</taxon>
        <taxon>Pseudomonadota</taxon>
        <taxon>Gammaproteobacteria</taxon>
        <taxon>Thiotrichales</taxon>
        <taxon>Piscirickettsiaceae</taxon>
        <taxon>Methylophaga</taxon>
    </lineage>
</organism>
<reference evidence="2 3" key="1">
    <citation type="submission" date="2016-07" db="EMBL/GenBank/DDBJ databases">
        <title>Draft Genome Sequence of Methylophaga muralis Bur 1.</title>
        <authorList>
            <person name="Vasilenko O.V."/>
            <person name="Doronina N.V."/>
            <person name="Shmareva M.N."/>
            <person name="Tarlachkov S.V."/>
            <person name="Mustakhimov I."/>
            <person name="Trotsenko Y.A."/>
        </authorList>
    </citation>
    <scope>NUCLEOTIDE SEQUENCE [LARGE SCALE GENOMIC DNA]</scope>
    <source>
        <strain evidence="2 3">Bur 1</strain>
    </source>
</reference>
<dbReference type="AlphaFoldDB" id="A0A1E3GVV3"/>
<dbReference type="STRING" id="291169.A9E74_00180"/>
<comment type="caution">
    <text evidence="2">The sequence shown here is derived from an EMBL/GenBank/DDBJ whole genome shotgun (WGS) entry which is preliminary data.</text>
</comment>
<proteinExistence type="predicted"/>
<dbReference type="Proteomes" id="UP000094379">
    <property type="component" value="Unassembled WGS sequence"/>
</dbReference>
<evidence type="ECO:0000313" key="3">
    <source>
        <dbReference type="Proteomes" id="UP000094379"/>
    </source>
</evidence>